<accession>A0A0D7AFX7</accession>
<dbReference type="SUPFAM" id="SSF56112">
    <property type="entry name" value="Protein kinase-like (PK-like)"/>
    <property type="match status" value="1"/>
</dbReference>
<feature type="non-terminal residue" evidence="2">
    <location>
        <position position="325"/>
    </location>
</feature>
<reference evidence="2 3" key="1">
    <citation type="journal article" date="2015" name="Fungal Genet. Biol.">
        <title>Evolution of novel wood decay mechanisms in Agaricales revealed by the genome sequences of Fistulina hepatica and Cylindrobasidium torrendii.</title>
        <authorList>
            <person name="Floudas D."/>
            <person name="Held B.W."/>
            <person name="Riley R."/>
            <person name="Nagy L.G."/>
            <person name="Koehler G."/>
            <person name="Ransdell A.S."/>
            <person name="Younus H."/>
            <person name="Chow J."/>
            <person name="Chiniquy J."/>
            <person name="Lipzen A."/>
            <person name="Tritt A."/>
            <person name="Sun H."/>
            <person name="Haridas S."/>
            <person name="LaButti K."/>
            <person name="Ohm R.A."/>
            <person name="Kues U."/>
            <person name="Blanchette R.A."/>
            <person name="Grigoriev I.V."/>
            <person name="Minto R.E."/>
            <person name="Hibbett D.S."/>
        </authorList>
    </citation>
    <scope>NUCLEOTIDE SEQUENCE [LARGE SCALE GENOMIC DNA]</scope>
    <source>
        <strain evidence="2 3">ATCC 64428</strain>
    </source>
</reference>
<dbReference type="PROSITE" id="PS50011">
    <property type="entry name" value="PROTEIN_KINASE_DOM"/>
    <property type="match status" value="1"/>
</dbReference>
<dbReference type="Gene3D" id="1.10.510.10">
    <property type="entry name" value="Transferase(Phosphotransferase) domain 1"/>
    <property type="match status" value="1"/>
</dbReference>
<dbReference type="Proteomes" id="UP000054144">
    <property type="component" value="Unassembled WGS sequence"/>
</dbReference>
<dbReference type="GO" id="GO:0005524">
    <property type="term" value="F:ATP binding"/>
    <property type="evidence" value="ECO:0007669"/>
    <property type="project" value="InterPro"/>
</dbReference>
<dbReference type="AlphaFoldDB" id="A0A0D7AFX7"/>
<organism evidence="2 3">
    <name type="scientific">Fistulina hepatica ATCC 64428</name>
    <dbReference type="NCBI Taxonomy" id="1128425"/>
    <lineage>
        <taxon>Eukaryota</taxon>
        <taxon>Fungi</taxon>
        <taxon>Dikarya</taxon>
        <taxon>Basidiomycota</taxon>
        <taxon>Agaricomycotina</taxon>
        <taxon>Agaricomycetes</taxon>
        <taxon>Agaricomycetidae</taxon>
        <taxon>Agaricales</taxon>
        <taxon>Fistulinaceae</taxon>
        <taxon>Fistulina</taxon>
    </lineage>
</organism>
<gene>
    <name evidence="2" type="ORF">FISHEDRAFT_19724</name>
</gene>
<dbReference type="EMBL" id="KN881694">
    <property type="protein sequence ID" value="KIY50044.1"/>
    <property type="molecule type" value="Genomic_DNA"/>
</dbReference>
<name>A0A0D7AFX7_9AGAR</name>
<feature type="domain" description="Protein kinase" evidence="1">
    <location>
        <begin position="1"/>
        <end position="325"/>
    </location>
</feature>
<dbReference type="GO" id="GO:0004672">
    <property type="term" value="F:protein kinase activity"/>
    <property type="evidence" value="ECO:0007669"/>
    <property type="project" value="InterPro"/>
</dbReference>
<dbReference type="InterPro" id="IPR011009">
    <property type="entry name" value="Kinase-like_dom_sf"/>
</dbReference>
<evidence type="ECO:0000259" key="1">
    <source>
        <dbReference type="PROSITE" id="PS50011"/>
    </source>
</evidence>
<keyword evidence="3" id="KW-1185">Reference proteome</keyword>
<feature type="non-terminal residue" evidence="2">
    <location>
        <position position="1"/>
    </location>
</feature>
<dbReference type="OrthoDB" id="5987198at2759"/>
<proteinExistence type="predicted"/>
<dbReference type="SMART" id="SM00220">
    <property type="entry name" value="S_TKc"/>
    <property type="match status" value="1"/>
</dbReference>
<protein>
    <recommendedName>
        <fullName evidence="1">Protein kinase domain-containing protein</fullName>
    </recommendedName>
</protein>
<sequence length="325" mass="37596">RDMSFIRPHEYVWRDIQPLLQDRGYMLRPRYHKDHKLAHRPFLNRIQPHVLDACRMSDNMPVMLKVLDGPLQYGDLDFLKLLSTPEAKNNPKNHCVPLLDVLTLSKNIIIIVLPVLKPWQWPPFEKVGQVLDFVLQIAEASSISMYGHCIMLDFLHEHNIAHGDLYSNNIMMDGSPFHLQQFHPMSYWRTPNGQGFAPTLSRSQVPRVQYYIIDFGNSVMFPSFEHRHPLRARVGADHSAPELAAYPGEVEPWDVFKLDIYTFGNFIWTRLIQVKSSRALKVTAFSFLFLHCIQKYSNLDFLEPLVGCMTAEDPQARPDAQCVAD</sequence>
<evidence type="ECO:0000313" key="3">
    <source>
        <dbReference type="Proteomes" id="UP000054144"/>
    </source>
</evidence>
<evidence type="ECO:0000313" key="2">
    <source>
        <dbReference type="EMBL" id="KIY50044.1"/>
    </source>
</evidence>
<dbReference type="InterPro" id="IPR000719">
    <property type="entry name" value="Prot_kinase_dom"/>
</dbReference>